<dbReference type="SMART" id="SM00219">
    <property type="entry name" value="TyrKc"/>
    <property type="match status" value="1"/>
</dbReference>
<keyword evidence="13" id="KW-0675">Receptor</keyword>
<evidence type="ECO:0000256" key="5">
    <source>
        <dbReference type="ARBA" id="ARBA00022729"/>
    </source>
</evidence>
<dbReference type="EC" id="2.7.10.1" evidence="2"/>
<dbReference type="InterPro" id="IPR036116">
    <property type="entry name" value="FN3_sf"/>
</dbReference>
<dbReference type="PANTHER" id="PTHR24416">
    <property type="entry name" value="TYROSINE-PROTEIN KINASE RECEPTOR"/>
    <property type="match status" value="1"/>
</dbReference>
<dbReference type="GO" id="GO:0005524">
    <property type="term" value="F:ATP binding"/>
    <property type="evidence" value="ECO:0007669"/>
    <property type="project" value="UniProtKB-UniRule"/>
</dbReference>
<dbReference type="InterPro" id="IPR020635">
    <property type="entry name" value="Tyr_kinase_cat_dom"/>
</dbReference>
<gene>
    <name evidence="20" type="ORF">BRAFLDRAFT_86594</name>
</gene>
<accession>C3YIQ3</accession>
<feature type="compositionally biased region" description="Basic residues" evidence="17">
    <location>
        <begin position="923"/>
        <end position="941"/>
    </location>
</feature>
<keyword evidence="14" id="KW-0325">Glycoprotein</keyword>
<dbReference type="PANTHER" id="PTHR24416:SF620">
    <property type="entry name" value="TYROSINE-PROTEIN KINASE RECEPTOR TORSO"/>
    <property type="match status" value="1"/>
</dbReference>
<keyword evidence="4" id="KW-0812">Transmembrane</keyword>
<feature type="region of interest" description="Disordered" evidence="17">
    <location>
        <begin position="923"/>
        <end position="955"/>
    </location>
</feature>
<feature type="domain" description="Fibronectin type-III" evidence="19">
    <location>
        <begin position="30"/>
        <end position="145"/>
    </location>
</feature>
<keyword evidence="9 16" id="KW-0067">ATP-binding</keyword>
<name>C3YIQ3_BRAFL</name>
<evidence type="ECO:0000256" key="14">
    <source>
        <dbReference type="ARBA" id="ARBA00023180"/>
    </source>
</evidence>
<feature type="domain" description="Protein kinase" evidence="18">
    <location>
        <begin position="425"/>
        <end position="773"/>
    </location>
</feature>
<proteinExistence type="predicted"/>
<evidence type="ECO:0000256" key="7">
    <source>
        <dbReference type="ARBA" id="ARBA00022741"/>
    </source>
</evidence>
<dbReference type="InParanoid" id="C3YIQ3"/>
<evidence type="ECO:0000256" key="6">
    <source>
        <dbReference type="ARBA" id="ARBA00022737"/>
    </source>
</evidence>
<dbReference type="PROSITE" id="PS50853">
    <property type="entry name" value="FN3"/>
    <property type="match status" value="2"/>
</dbReference>
<evidence type="ECO:0000256" key="10">
    <source>
        <dbReference type="ARBA" id="ARBA00022989"/>
    </source>
</evidence>
<keyword evidence="6" id="KW-0677">Repeat</keyword>
<dbReference type="PROSITE" id="PS00109">
    <property type="entry name" value="PROTEIN_KINASE_TYR"/>
    <property type="match status" value="1"/>
</dbReference>
<evidence type="ECO:0000256" key="15">
    <source>
        <dbReference type="ARBA" id="ARBA00051243"/>
    </source>
</evidence>
<keyword evidence="8" id="KW-0418">Kinase</keyword>
<dbReference type="SUPFAM" id="SSF56112">
    <property type="entry name" value="Protein kinase-like (PK-like)"/>
    <property type="match status" value="1"/>
</dbReference>
<dbReference type="GO" id="GO:0004714">
    <property type="term" value="F:transmembrane receptor protein tyrosine kinase activity"/>
    <property type="evidence" value="ECO:0007669"/>
    <property type="project" value="UniProtKB-EC"/>
</dbReference>
<dbReference type="SMART" id="SM00060">
    <property type="entry name" value="FN3"/>
    <property type="match status" value="3"/>
</dbReference>
<sequence length="1046" mass="116507">MAFGQSSFWPCRVAVSSVPSQLSTPRLICNGRDPTYWDPTYWEYSGYIILKWSLSVTRDLPPATRRAVYYVVRQRSRYLENRRWHVSDWDVVGKAHTMDGTVHIRTLTPGANYQFEVTAVLPDGKTGASVLGQWITPRPATVRPRANPPSDLRVENKRFKNGNVSVTIAWTPPEDLPCEYSLHLLTDTSIADTPVRIDRPVETRYTFHNLTFDSNYTVLMRSTFYEGATESRAVSMWFQTPHCLDVSGYNFSVCAPGAPRNLTYRLSVTDNVAIVSWLPPFRTSRTNPVSSYVVLVRQEVQPAVDGTILSAQATQEVIPGVGHTVTTVHVCEIQKGLGSLRLEVGMVGSRLLLIRPYVGKKDPTTTVLTSPTMIAGSSPMPLFPESPVFHGLRHDHCFLLQNRFYSETDVLSDQHDEYEMDFSQLELEEVIGEGAFGKVIRGKARGLPTMPNTPIATVAVKTLKENATGVDQANLLAEIELMKQIGANRNIVSILGCCTRRSPVFLVVEYCPFGDLKNLLRNIREQKEYEENEHPLLGIKCQAINSPNMGNNEEASFAPVTVSSLVPIYNPASEANPSAAGGRPKDENLDSGTSMDLRDVLDVLPTDLLSFARQISTGMEYLASKKFVHRDLAARNVLVCENKVVKISDFGLTRDIYENSEYRKLTGGKLPVRWMSPEAIFDQVYTTQSDVWSFGVVLWEIVTLGGSPYPGLSGKELFRYLKAGYRMEKPENCRQEIYDIMLDCWQDKPQRRPTFTDIRERLEAILGDVHPYLDLNVDHDQEYYQGESTSDYDRVNSPRSSSIEAHSNNVEFVLWDSGTAIADLPKPRRLTTRRNTRISTDTSGVEMSPTRVLLPTIGSRSDECDNEKWRSALDIRDSSSTDIPPPSPHRYYSLANINAGLPKSPSSPQKVFAFTDDEVFAKKKPGAKKKTRRKKRSKQPRRTSQSRPDATDDSTVAKMVIEIEVPDVGPPSIPEINITGSPNAPLLSPVGTSVSPCCSSCENKSPTRLPRPTGVCNIVTATSSEVIGSIYSFDNSRSTSGSGNIS</sequence>
<dbReference type="InterPro" id="IPR017441">
    <property type="entry name" value="Protein_kinase_ATP_BS"/>
</dbReference>
<dbReference type="PROSITE" id="PS50011">
    <property type="entry name" value="PROTEIN_KINASE_DOM"/>
    <property type="match status" value="1"/>
</dbReference>
<keyword evidence="5" id="KW-0732">Signal</keyword>
<dbReference type="AlphaFoldDB" id="C3YIQ3"/>
<evidence type="ECO:0000313" key="20">
    <source>
        <dbReference type="EMBL" id="EEN59777.1"/>
    </source>
</evidence>
<evidence type="ECO:0000259" key="18">
    <source>
        <dbReference type="PROSITE" id="PS50011"/>
    </source>
</evidence>
<feature type="region of interest" description="Disordered" evidence="17">
    <location>
        <begin position="573"/>
        <end position="592"/>
    </location>
</feature>
<evidence type="ECO:0000256" key="11">
    <source>
        <dbReference type="ARBA" id="ARBA00023136"/>
    </source>
</evidence>
<dbReference type="CDD" id="cd00063">
    <property type="entry name" value="FN3"/>
    <property type="match status" value="1"/>
</dbReference>
<dbReference type="Gene3D" id="3.30.200.20">
    <property type="entry name" value="Phosphorylase Kinase, domain 1"/>
    <property type="match status" value="1"/>
</dbReference>
<dbReference type="Gene3D" id="2.60.40.10">
    <property type="entry name" value="Immunoglobulins"/>
    <property type="match status" value="1"/>
</dbReference>
<dbReference type="InterPro" id="IPR008266">
    <property type="entry name" value="Tyr_kinase_AS"/>
</dbReference>
<evidence type="ECO:0000256" key="9">
    <source>
        <dbReference type="ARBA" id="ARBA00022840"/>
    </source>
</evidence>
<dbReference type="GO" id="GO:0016020">
    <property type="term" value="C:membrane"/>
    <property type="evidence" value="ECO:0007669"/>
    <property type="project" value="UniProtKB-SubCell"/>
</dbReference>
<dbReference type="eggNOG" id="KOG0200">
    <property type="taxonomic scope" value="Eukaryota"/>
</dbReference>
<evidence type="ECO:0000256" key="1">
    <source>
        <dbReference type="ARBA" id="ARBA00004479"/>
    </source>
</evidence>
<keyword evidence="3" id="KW-0808">Transferase</keyword>
<protein>
    <recommendedName>
        <fullName evidence="2">receptor protein-tyrosine kinase</fullName>
        <ecNumber evidence="2">2.7.10.1</ecNumber>
    </recommendedName>
</protein>
<dbReference type="InterPro" id="IPR013783">
    <property type="entry name" value="Ig-like_fold"/>
</dbReference>
<keyword evidence="11" id="KW-0472">Membrane</keyword>
<evidence type="ECO:0000259" key="19">
    <source>
        <dbReference type="PROSITE" id="PS50853"/>
    </source>
</evidence>
<comment type="catalytic activity">
    <reaction evidence="15">
        <text>L-tyrosyl-[protein] + ATP = O-phospho-L-tyrosyl-[protein] + ADP + H(+)</text>
        <dbReference type="Rhea" id="RHEA:10596"/>
        <dbReference type="Rhea" id="RHEA-COMP:10136"/>
        <dbReference type="Rhea" id="RHEA-COMP:20101"/>
        <dbReference type="ChEBI" id="CHEBI:15378"/>
        <dbReference type="ChEBI" id="CHEBI:30616"/>
        <dbReference type="ChEBI" id="CHEBI:46858"/>
        <dbReference type="ChEBI" id="CHEBI:61978"/>
        <dbReference type="ChEBI" id="CHEBI:456216"/>
        <dbReference type="EC" id="2.7.10.1"/>
    </reaction>
</comment>
<keyword evidence="12" id="KW-0829">Tyrosine-protein kinase</keyword>
<feature type="domain" description="Fibronectin type-III" evidence="19">
    <location>
        <begin position="148"/>
        <end position="243"/>
    </location>
</feature>
<evidence type="ECO:0000256" key="13">
    <source>
        <dbReference type="ARBA" id="ARBA00023170"/>
    </source>
</evidence>
<evidence type="ECO:0000256" key="4">
    <source>
        <dbReference type="ARBA" id="ARBA00022692"/>
    </source>
</evidence>
<keyword evidence="7 16" id="KW-0547">Nucleotide-binding</keyword>
<dbReference type="InterPro" id="IPR050122">
    <property type="entry name" value="RTK"/>
</dbReference>
<dbReference type="InterPro" id="IPR000719">
    <property type="entry name" value="Prot_kinase_dom"/>
</dbReference>
<dbReference type="STRING" id="7739.C3YIQ3"/>
<evidence type="ECO:0000256" key="3">
    <source>
        <dbReference type="ARBA" id="ARBA00022679"/>
    </source>
</evidence>
<keyword evidence="10" id="KW-1133">Transmembrane helix</keyword>
<feature type="binding site" evidence="16">
    <location>
        <position position="461"/>
    </location>
    <ligand>
        <name>ATP</name>
        <dbReference type="ChEBI" id="CHEBI:30616"/>
    </ligand>
</feature>
<evidence type="ECO:0000256" key="8">
    <source>
        <dbReference type="ARBA" id="ARBA00022777"/>
    </source>
</evidence>
<dbReference type="Gene3D" id="1.10.510.10">
    <property type="entry name" value="Transferase(Phosphotransferase) domain 1"/>
    <property type="match status" value="1"/>
</dbReference>
<dbReference type="InterPro" id="IPR011009">
    <property type="entry name" value="Kinase-like_dom_sf"/>
</dbReference>
<dbReference type="FunFam" id="1.10.510.10:FF:000190">
    <property type="entry name" value="Proto-oncogene tyrosine-protein kinase receptor Ret"/>
    <property type="match status" value="1"/>
</dbReference>
<organism>
    <name type="scientific">Branchiostoma floridae</name>
    <name type="common">Florida lancelet</name>
    <name type="synonym">Amphioxus</name>
    <dbReference type="NCBI Taxonomy" id="7739"/>
    <lineage>
        <taxon>Eukaryota</taxon>
        <taxon>Metazoa</taxon>
        <taxon>Chordata</taxon>
        <taxon>Cephalochordata</taxon>
        <taxon>Leptocardii</taxon>
        <taxon>Amphioxiformes</taxon>
        <taxon>Branchiostomatidae</taxon>
        <taxon>Branchiostoma</taxon>
    </lineage>
</organism>
<dbReference type="PROSITE" id="PS00107">
    <property type="entry name" value="PROTEIN_KINASE_ATP"/>
    <property type="match status" value="1"/>
</dbReference>
<comment type="subcellular location">
    <subcellularLocation>
        <location evidence="1">Membrane</location>
        <topology evidence="1">Single-pass type I membrane protein</topology>
    </subcellularLocation>
</comment>
<dbReference type="EMBL" id="GG666516">
    <property type="protein sequence ID" value="EEN59777.1"/>
    <property type="molecule type" value="Genomic_DNA"/>
</dbReference>
<dbReference type="Pfam" id="PF07714">
    <property type="entry name" value="PK_Tyr_Ser-Thr"/>
    <property type="match status" value="1"/>
</dbReference>
<dbReference type="InterPro" id="IPR001245">
    <property type="entry name" value="Ser-Thr/Tyr_kinase_cat_dom"/>
</dbReference>
<evidence type="ECO:0000256" key="2">
    <source>
        <dbReference type="ARBA" id="ARBA00011902"/>
    </source>
</evidence>
<evidence type="ECO:0000256" key="16">
    <source>
        <dbReference type="PROSITE-ProRule" id="PRU10141"/>
    </source>
</evidence>
<dbReference type="SUPFAM" id="SSF49265">
    <property type="entry name" value="Fibronectin type III"/>
    <property type="match status" value="2"/>
</dbReference>
<dbReference type="InterPro" id="IPR003961">
    <property type="entry name" value="FN3_dom"/>
</dbReference>
<evidence type="ECO:0000256" key="17">
    <source>
        <dbReference type="SAM" id="MobiDB-lite"/>
    </source>
</evidence>
<evidence type="ECO:0000256" key="12">
    <source>
        <dbReference type="ARBA" id="ARBA00023137"/>
    </source>
</evidence>
<reference evidence="20" key="1">
    <citation type="journal article" date="2008" name="Nature">
        <title>The amphioxus genome and the evolution of the chordate karyotype.</title>
        <authorList>
            <consortium name="US DOE Joint Genome Institute (JGI-PGF)"/>
            <person name="Putnam N.H."/>
            <person name="Butts T."/>
            <person name="Ferrier D.E.K."/>
            <person name="Furlong R.F."/>
            <person name="Hellsten U."/>
            <person name="Kawashima T."/>
            <person name="Robinson-Rechavi M."/>
            <person name="Shoguchi E."/>
            <person name="Terry A."/>
            <person name="Yu J.-K."/>
            <person name="Benito-Gutierrez E.L."/>
            <person name="Dubchak I."/>
            <person name="Garcia-Fernandez J."/>
            <person name="Gibson-Brown J.J."/>
            <person name="Grigoriev I.V."/>
            <person name="Horton A.C."/>
            <person name="de Jong P.J."/>
            <person name="Jurka J."/>
            <person name="Kapitonov V.V."/>
            <person name="Kohara Y."/>
            <person name="Kuroki Y."/>
            <person name="Lindquist E."/>
            <person name="Lucas S."/>
            <person name="Osoegawa K."/>
            <person name="Pennacchio L.A."/>
            <person name="Salamov A.A."/>
            <person name="Satou Y."/>
            <person name="Sauka-Spengler T."/>
            <person name="Schmutz J."/>
            <person name="Shin-I T."/>
            <person name="Toyoda A."/>
            <person name="Bronner-Fraser M."/>
            <person name="Fujiyama A."/>
            <person name="Holland L.Z."/>
            <person name="Holland P.W.H."/>
            <person name="Satoh N."/>
            <person name="Rokhsar D.S."/>
        </authorList>
    </citation>
    <scope>NUCLEOTIDE SEQUENCE [LARGE SCALE GENOMIC DNA]</scope>
    <source>
        <strain evidence="20">S238N-H82</strain>
        <tissue evidence="20">Testes</tissue>
    </source>
</reference>
<dbReference type="CDD" id="cd00192">
    <property type="entry name" value="PTKc"/>
    <property type="match status" value="1"/>
</dbReference>